<accession>A0AC60QV32</accession>
<sequence length="512" mass="56172">MALPEVKPGEDLRFGGTRRRPKPKKQKTYGHPWECPHRSRPLLPASLKPGPLWPGQQPYSGRVWPVYEFIAVTPLSRVSQSACGAEGREHMRVNSRLLPAPPLAKHATLNNATRCSCTDGIARRIHRISAMRLLGYLAASVSGKLHELSYLAKKGAAIFSKSNNIYRNLALEQWIYEKVDFDPGSPGLLLMWANAPAVVIGRHQNPWVECSLNNASRFGVDVARRNSGGGTVYHDAGNLNCCFMGHERDYDRKANLRLVCDSLRTCWGVNASITSRDDVLVQDAFKISGTASKIGHQKAYHHFTLLVDVNTTTLHQVLGGRCEHIDSKATSSVKASVKNLKELCPRMTVESLAESVGLAHQARLSHDRGHQVHTMDPSEENFPGIDATCAHLQSWDWVFGMTPRFTISGTFQLPPKIASGLDLGDALSGSNAAVMRLSVTCYHGKVTGVRCVPMLAETGLQKVLDTALLGVRFVRGDLEDAFRKMPMVSTGGNQVLGFIGRCVLTLVANAQR</sequence>
<protein>
    <submittedName>
        <fullName evidence="1">Uncharacterized protein</fullName>
    </submittedName>
</protein>
<keyword evidence="2" id="KW-1185">Reference proteome</keyword>
<name>A0AC60QV32_IXOPE</name>
<dbReference type="Proteomes" id="UP000805193">
    <property type="component" value="Unassembled WGS sequence"/>
</dbReference>
<comment type="caution">
    <text evidence="1">The sequence shown here is derived from an EMBL/GenBank/DDBJ whole genome shotgun (WGS) entry which is preliminary data.</text>
</comment>
<evidence type="ECO:0000313" key="1">
    <source>
        <dbReference type="EMBL" id="KAG0443205.1"/>
    </source>
</evidence>
<organism evidence="1 2">
    <name type="scientific">Ixodes persulcatus</name>
    <name type="common">Taiga tick</name>
    <dbReference type="NCBI Taxonomy" id="34615"/>
    <lineage>
        <taxon>Eukaryota</taxon>
        <taxon>Metazoa</taxon>
        <taxon>Ecdysozoa</taxon>
        <taxon>Arthropoda</taxon>
        <taxon>Chelicerata</taxon>
        <taxon>Arachnida</taxon>
        <taxon>Acari</taxon>
        <taxon>Parasitiformes</taxon>
        <taxon>Ixodida</taxon>
        <taxon>Ixodoidea</taxon>
        <taxon>Ixodidae</taxon>
        <taxon>Ixodinae</taxon>
        <taxon>Ixodes</taxon>
    </lineage>
</organism>
<reference evidence="1 2" key="1">
    <citation type="journal article" date="2020" name="Cell">
        <title>Large-Scale Comparative Analyses of Tick Genomes Elucidate Their Genetic Diversity and Vector Capacities.</title>
        <authorList>
            <consortium name="Tick Genome and Microbiome Consortium (TIGMIC)"/>
            <person name="Jia N."/>
            <person name="Wang J."/>
            <person name="Shi W."/>
            <person name="Du L."/>
            <person name="Sun Y."/>
            <person name="Zhan W."/>
            <person name="Jiang J.F."/>
            <person name="Wang Q."/>
            <person name="Zhang B."/>
            <person name="Ji P."/>
            <person name="Bell-Sakyi L."/>
            <person name="Cui X.M."/>
            <person name="Yuan T.T."/>
            <person name="Jiang B.G."/>
            <person name="Yang W.F."/>
            <person name="Lam T.T."/>
            <person name="Chang Q.C."/>
            <person name="Ding S.J."/>
            <person name="Wang X.J."/>
            <person name="Zhu J.G."/>
            <person name="Ruan X.D."/>
            <person name="Zhao L."/>
            <person name="Wei J.T."/>
            <person name="Ye R.Z."/>
            <person name="Que T.C."/>
            <person name="Du C.H."/>
            <person name="Zhou Y.H."/>
            <person name="Cheng J.X."/>
            <person name="Dai P.F."/>
            <person name="Guo W.B."/>
            <person name="Han X.H."/>
            <person name="Huang E.J."/>
            <person name="Li L.F."/>
            <person name="Wei W."/>
            <person name="Gao Y.C."/>
            <person name="Liu J.Z."/>
            <person name="Shao H.Z."/>
            <person name="Wang X."/>
            <person name="Wang C.C."/>
            <person name="Yang T.C."/>
            <person name="Huo Q.B."/>
            <person name="Li W."/>
            <person name="Chen H.Y."/>
            <person name="Chen S.E."/>
            <person name="Zhou L.G."/>
            <person name="Ni X.B."/>
            <person name="Tian J.H."/>
            <person name="Sheng Y."/>
            <person name="Liu T."/>
            <person name="Pan Y.S."/>
            <person name="Xia L.Y."/>
            <person name="Li J."/>
            <person name="Zhao F."/>
            <person name="Cao W.C."/>
        </authorList>
    </citation>
    <scope>NUCLEOTIDE SEQUENCE [LARGE SCALE GENOMIC DNA]</scope>
    <source>
        <strain evidence="1">Iper-2018</strain>
    </source>
</reference>
<proteinExistence type="predicted"/>
<gene>
    <name evidence="1" type="ORF">HPB47_015186</name>
</gene>
<dbReference type="EMBL" id="JABSTQ010003734">
    <property type="protein sequence ID" value="KAG0443205.1"/>
    <property type="molecule type" value="Genomic_DNA"/>
</dbReference>
<evidence type="ECO:0000313" key="2">
    <source>
        <dbReference type="Proteomes" id="UP000805193"/>
    </source>
</evidence>